<evidence type="ECO:0000256" key="7">
    <source>
        <dbReference type="SAM" id="MobiDB-lite"/>
    </source>
</evidence>
<evidence type="ECO:0000256" key="4">
    <source>
        <dbReference type="ARBA" id="ARBA00040027"/>
    </source>
</evidence>
<feature type="domain" description="PPIase cyclophilin-type" evidence="8">
    <location>
        <begin position="47"/>
        <end position="92"/>
    </location>
</feature>
<dbReference type="GO" id="GO:0003755">
    <property type="term" value="F:peptidyl-prolyl cis-trans isomerase activity"/>
    <property type="evidence" value="ECO:0007669"/>
    <property type="project" value="InterPro"/>
</dbReference>
<dbReference type="SUPFAM" id="SSF50891">
    <property type="entry name" value="Cyclophilin-like"/>
    <property type="match status" value="1"/>
</dbReference>
<feature type="region of interest" description="Disordered" evidence="7">
    <location>
        <begin position="133"/>
        <end position="190"/>
    </location>
</feature>
<evidence type="ECO:0000256" key="2">
    <source>
        <dbReference type="ARBA" id="ARBA00007365"/>
    </source>
</evidence>
<dbReference type="GO" id="GO:0071013">
    <property type="term" value="C:catalytic step 2 spliceosome"/>
    <property type="evidence" value="ECO:0007669"/>
    <property type="project" value="TreeGrafter"/>
</dbReference>
<protein>
    <recommendedName>
        <fullName evidence="4">Spliceosome-associated protein CWC27 homolog</fullName>
    </recommendedName>
    <alternativeName>
        <fullName evidence="5">Probable inactive peptidyl-prolyl cis-trans isomerase CWC27 homolog</fullName>
    </alternativeName>
</protein>
<keyword evidence="3" id="KW-0539">Nucleus</keyword>
<dbReference type="InterPro" id="IPR044666">
    <property type="entry name" value="Cyclophilin_A-like"/>
</dbReference>
<dbReference type="EMBL" id="KQ763659">
    <property type="protein sequence ID" value="OAD54897.1"/>
    <property type="molecule type" value="Genomic_DNA"/>
</dbReference>
<comment type="subunit">
    <text evidence="6">Part of the activated spliceosome B/catalytic step 1 spliceosome, one of the forms of the spliceosome which has a well-formed active site but still cannot catalyze the branching reaction and is composed at least of 52 proteins, the U2, U5 and U6 snRNAs and the pre-mRNA. Recruited during early steps of activated spliceosome B maturation, it is probably one of the first proteins released from this complex as he matures to the spliceosome C complex. Component of the minor spliceosome, which splices U12-type introns.</text>
</comment>
<accession>A0A310SCW1</accession>
<evidence type="ECO:0000313" key="10">
    <source>
        <dbReference type="Proteomes" id="UP000250275"/>
    </source>
</evidence>
<dbReference type="Pfam" id="PF00160">
    <property type="entry name" value="Pro_isomerase"/>
    <property type="match status" value="1"/>
</dbReference>
<dbReference type="PANTHER" id="PTHR45625:SF6">
    <property type="entry name" value="SPLICEOSOME-ASSOCIATED PROTEIN CWC27 HOMOLOG"/>
    <property type="match status" value="1"/>
</dbReference>
<dbReference type="InterPro" id="IPR002130">
    <property type="entry name" value="Cyclophilin-type_PPIase_dom"/>
</dbReference>
<organism evidence="9 10">
    <name type="scientific">Eufriesea mexicana</name>
    <dbReference type="NCBI Taxonomy" id="516756"/>
    <lineage>
        <taxon>Eukaryota</taxon>
        <taxon>Metazoa</taxon>
        <taxon>Ecdysozoa</taxon>
        <taxon>Arthropoda</taxon>
        <taxon>Hexapoda</taxon>
        <taxon>Insecta</taxon>
        <taxon>Pterygota</taxon>
        <taxon>Neoptera</taxon>
        <taxon>Endopterygota</taxon>
        <taxon>Hymenoptera</taxon>
        <taxon>Apocrita</taxon>
        <taxon>Aculeata</taxon>
        <taxon>Apoidea</taxon>
        <taxon>Anthophila</taxon>
        <taxon>Apidae</taxon>
        <taxon>Eufriesea</taxon>
    </lineage>
</organism>
<keyword evidence="10" id="KW-1185">Reference proteome</keyword>
<dbReference type="AlphaFoldDB" id="A0A310SCW1"/>
<dbReference type="Proteomes" id="UP000250275">
    <property type="component" value="Unassembled WGS sequence"/>
</dbReference>
<comment type="similarity">
    <text evidence="2">Belongs to the cyclophilin-type PPIase family.</text>
</comment>
<dbReference type="Gene3D" id="2.40.100.10">
    <property type="entry name" value="Cyclophilin-like"/>
    <property type="match status" value="1"/>
</dbReference>
<dbReference type="PANTHER" id="PTHR45625">
    <property type="entry name" value="PEPTIDYL-PROLYL CIS-TRANS ISOMERASE-RELATED"/>
    <property type="match status" value="1"/>
</dbReference>
<comment type="subcellular location">
    <subcellularLocation>
        <location evidence="1">Nucleus</location>
    </subcellularLocation>
</comment>
<evidence type="ECO:0000259" key="8">
    <source>
        <dbReference type="Pfam" id="PF00160"/>
    </source>
</evidence>
<sequence>MTVIEEVGIDHLVIVMEVQNDEAEVSKEKEEVEMKPVRRGNAYYVESRYRNEAAYPRRGLISMANAGKDGNGSQFFFTLGSIPELQNKHTVFEFSPDSIVFFNEKFCYRDCNFLSFGEEAEEDEEESMILNNRFSGKGKSGHDHLTDPKLSLQPPGFANEKRKVDRSSNWDSDYESTLPRNGPKAAQQSKNVNETRLMALRSVPQWTGFISAPEVNNSRHYPGMDPRLLSNPRTSDKTDGIEVSSSVDRIHLCSRSQQYFLQPSFSHGSYNGVTTQVSPLQMTVLTMTSSGTLQHRSPHHRQHYPGMDPKAVLQSKNVSISDKTDGIEVSSSVDRILLCSRSQQCKFSTAFIFPWILQLCSYSSQPPTDDGPHDDFVWDIAASFSASSVSRMHFGSSGHSIMS</sequence>
<evidence type="ECO:0000313" key="9">
    <source>
        <dbReference type="EMBL" id="OAD54897.1"/>
    </source>
</evidence>
<feature type="compositionally biased region" description="Basic and acidic residues" evidence="7">
    <location>
        <begin position="159"/>
        <end position="168"/>
    </location>
</feature>
<evidence type="ECO:0000256" key="6">
    <source>
        <dbReference type="ARBA" id="ARBA00046368"/>
    </source>
</evidence>
<evidence type="ECO:0000256" key="1">
    <source>
        <dbReference type="ARBA" id="ARBA00004123"/>
    </source>
</evidence>
<name>A0A310SCW1_9HYME</name>
<gene>
    <name evidence="9" type="ORF">WN48_05908</name>
</gene>
<evidence type="ECO:0000256" key="5">
    <source>
        <dbReference type="ARBA" id="ARBA00042090"/>
    </source>
</evidence>
<proteinExistence type="inferred from homology"/>
<reference evidence="9 10" key="1">
    <citation type="submission" date="2015-07" db="EMBL/GenBank/DDBJ databases">
        <title>The genome of Eufriesea mexicana.</title>
        <authorList>
            <person name="Pan H."/>
            <person name="Kapheim K."/>
        </authorList>
    </citation>
    <scope>NUCLEOTIDE SEQUENCE [LARGE SCALE GENOMIC DNA]</scope>
    <source>
        <strain evidence="9">0111107269</strain>
        <tissue evidence="9">Whole body</tissue>
    </source>
</reference>
<dbReference type="OrthoDB" id="442970at2759"/>
<keyword evidence="9" id="KW-0413">Isomerase</keyword>
<dbReference type="InterPro" id="IPR029000">
    <property type="entry name" value="Cyclophilin-like_dom_sf"/>
</dbReference>
<evidence type="ECO:0000256" key="3">
    <source>
        <dbReference type="ARBA" id="ARBA00023242"/>
    </source>
</evidence>